<gene>
    <name evidence="1" type="ORF">E3J48_07230</name>
</gene>
<proteinExistence type="predicted"/>
<organism evidence="1 2">
    <name type="scientific">Aerophobetes bacterium</name>
    <dbReference type="NCBI Taxonomy" id="2030807"/>
    <lineage>
        <taxon>Bacteria</taxon>
        <taxon>Candidatus Aerophobota</taxon>
    </lineage>
</organism>
<dbReference type="Pfam" id="PF05402">
    <property type="entry name" value="PqqD"/>
    <property type="match status" value="1"/>
</dbReference>
<sequence>METKVCLDTAYVPSRDVVAREIEGELIIVPLVAGIGDVEDELFTLNETGRAIWKRLDGKRNLKKVVKELSVEFKTPAGEIERNVVGFVEELLKRRMLVEAPMGAL</sequence>
<dbReference type="InterPro" id="IPR008792">
    <property type="entry name" value="PQQD"/>
</dbReference>
<dbReference type="InterPro" id="IPR041881">
    <property type="entry name" value="PqqD_sf"/>
</dbReference>
<dbReference type="Proteomes" id="UP000319130">
    <property type="component" value="Unassembled WGS sequence"/>
</dbReference>
<evidence type="ECO:0000313" key="2">
    <source>
        <dbReference type="Proteomes" id="UP000319130"/>
    </source>
</evidence>
<evidence type="ECO:0000313" key="1">
    <source>
        <dbReference type="EMBL" id="TET59954.1"/>
    </source>
</evidence>
<dbReference type="Gene3D" id="1.10.10.1150">
    <property type="entry name" value="Coenzyme PQQ synthesis protein D (PqqD)"/>
    <property type="match status" value="1"/>
</dbReference>
<dbReference type="EMBL" id="SOIZ01000327">
    <property type="protein sequence ID" value="TET59954.1"/>
    <property type="molecule type" value="Genomic_DNA"/>
</dbReference>
<protein>
    <submittedName>
        <fullName evidence="1">PqqD family protein</fullName>
    </submittedName>
</protein>
<name>A0A523VYV9_UNCAE</name>
<accession>A0A523VYV9</accession>
<reference evidence="1 2" key="1">
    <citation type="submission" date="2019-03" db="EMBL/GenBank/DDBJ databases">
        <title>Metabolic potential of uncultured bacteria and archaea associated with petroleum seepage in deep-sea sediments.</title>
        <authorList>
            <person name="Dong X."/>
            <person name="Hubert C."/>
        </authorList>
    </citation>
    <scope>NUCLEOTIDE SEQUENCE [LARGE SCALE GENOMIC DNA]</scope>
    <source>
        <strain evidence="1">E29_bin52</strain>
    </source>
</reference>
<comment type="caution">
    <text evidence="1">The sequence shown here is derived from an EMBL/GenBank/DDBJ whole genome shotgun (WGS) entry which is preliminary data.</text>
</comment>
<dbReference type="AlphaFoldDB" id="A0A523VYV9"/>